<sequence>MEENLEQSAGTFVTREQNVNPWSVTGEVGEDGNVKPINYNKLVEQFGTKLIDEALLERFERVTGHKPHRFLRRQIVFSHRDLEVILDRFEKQEPFFIYTGRGPSSNIMHIGHIIPFELTKWLSNVFQVPVIIMLTDDEKYLIGQPGRNVNEYEVYARENAKDIIAVGFDPERTFIFSDYGYMGGEFYRNITRIAKRINRGTADACFGFDSSTNIGKVHFAAVQAASSFAGSFPFVFGPDSNQIPCLIPCAIDQDPYFRLTRDVASQLKYAKPALIHARFLDALQGPGSKMSASVESSSILVRDNPKKVLTKINQYAFSGGRETLEEHRAKGGNPDVDVPYQYLRFFLESDEELEQIRQDYKSGKLLTSEIKKKCAEELAKFCTSFQERRAKVTDQILEHFMTPRPLLCRGVQSNTLLTSMQSKTGPSKGQAKDPNSKSQAKKMKKLEAANAKKALKAREKEASFMATAGVAALSVTEDTAVRDDTITSTSSPT</sequence>
<keyword evidence="15" id="KW-1185">Reference proteome</keyword>
<evidence type="ECO:0000256" key="7">
    <source>
        <dbReference type="ARBA" id="ARBA00022741"/>
    </source>
</evidence>
<proteinExistence type="inferred from homology"/>
<dbReference type="AlphaFoldDB" id="A0A6A6EDU6"/>
<dbReference type="SUPFAM" id="SSF52374">
    <property type="entry name" value="Nucleotidylyl transferase"/>
    <property type="match status" value="1"/>
</dbReference>
<evidence type="ECO:0000256" key="4">
    <source>
        <dbReference type="ARBA" id="ARBA00013782"/>
    </source>
</evidence>
<evidence type="ECO:0000313" key="14">
    <source>
        <dbReference type="EMBL" id="KAF2188729.1"/>
    </source>
</evidence>
<dbReference type="PANTHER" id="PTHR10055">
    <property type="entry name" value="TRYPTOPHANYL-TRNA SYNTHETASE"/>
    <property type="match status" value="1"/>
</dbReference>
<keyword evidence="5" id="KW-0963">Cytoplasm</keyword>
<evidence type="ECO:0000256" key="8">
    <source>
        <dbReference type="ARBA" id="ARBA00022840"/>
    </source>
</evidence>
<dbReference type="Pfam" id="PF00579">
    <property type="entry name" value="tRNA-synt_1b"/>
    <property type="match status" value="2"/>
</dbReference>
<dbReference type="PROSITE" id="PS00178">
    <property type="entry name" value="AA_TRNA_LIGASE_I"/>
    <property type="match status" value="1"/>
</dbReference>
<dbReference type="GO" id="GO:0006436">
    <property type="term" value="P:tryptophanyl-tRNA aminoacylation"/>
    <property type="evidence" value="ECO:0007669"/>
    <property type="project" value="InterPro"/>
</dbReference>
<evidence type="ECO:0000256" key="6">
    <source>
        <dbReference type="ARBA" id="ARBA00022598"/>
    </source>
</evidence>
<dbReference type="InterPro" id="IPR002306">
    <property type="entry name" value="Trp-tRNA-ligase"/>
</dbReference>
<dbReference type="GO" id="GO:0004830">
    <property type="term" value="F:tryptophan-tRNA ligase activity"/>
    <property type="evidence" value="ECO:0007669"/>
    <property type="project" value="UniProtKB-EC"/>
</dbReference>
<dbReference type="EMBL" id="ML994623">
    <property type="protein sequence ID" value="KAF2188729.1"/>
    <property type="molecule type" value="Genomic_DNA"/>
</dbReference>
<evidence type="ECO:0000256" key="10">
    <source>
        <dbReference type="ARBA" id="ARBA00023146"/>
    </source>
</evidence>
<dbReference type="CDD" id="cd00806">
    <property type="entry name" value="TrpRS_core"/>
    <property type="match status" value="1"/>
</dbReference>
<keyword evidence="6 12" id="KW-0436">Ligase</keyword>
<dbReference type="OrthoDB" id="10261385at2759"/>
<dbReference type="Gene3D" id="1.10.240.10">
    <property type="entry name" value="Tyrosyl-Transfer RNA Synthetase"/>
    <property type="match status" value="1"/>
</dbReference>
<dbReference type="FunFam" id="1.10.240.10:FF:000003">
    <property type="entry name" value="Tryptophan--tRNA ligase, cytoplasmic"/>
    <property type="match status" value="1"/>
</dbReference>
<dbReference type="Proteomes" id="UP000800200">
    <property type="component" value="Unassembled WGS sequence"/>
</dbReference>
<organism evidence="14 15">
    <name type="scientific">Zopfia rhizophila CBS 207.26</name>
    <dbReference type="NCBI Taxonomy" id="1314779"/>
    <lineage>
        <taxon>Eukaryota</taxon>
        <taxon>Fungi</taxon>
        <taxon>Dikarya</taxon>
        <taxon>Ascomycota</taxon>
        <taxon>Pezizomycotina</taxon>
        <taxon>Dothideomycetes</taxon>
        <taxon>Dothideomycetes incertae sedis</taxon>
        <taxon>Zopfiaceae</taxon>
        <taxon>Zopfia</taxon>
    </lineage>
</organism>
<dbReference type="InterPro" id="IPR002305">
    <property type="entry name" value="aa-tRNA-synth_Ic"/>
</dbReference>
<evidence type="ECO:0000256" key="11">
    <source>
        <dbReference type="ARBA" id="ARBA00030268"/>
    </source>
</evidence>
<dbReference type="GO" id="GO:0005737">
    <property type="term" value="C:cytoplasm"/>
    <property type="evidence" value="ECO:0007669"/>
    <property type="project" value="UniProtKB-SubCell"/>
</dbReference>
<evidence type="ECO:0000256" key="2">
    <source>
        <dbReference type="ARBA" id="ARBA00005594"/>
    </source>
</evidence>
<dbReference type="GO" id="GO:0005524">
    <property type="term" value="F:ATP binding"/>
    <property type="evidence" value="ECO:0007669"/>
    <property type="project" value="UniProtKB-KW"/>
</dbReference>
<keyword evidence="7 12" id="KW-0547">Nucleotide-binding</keyword>
<keyword evidence="10 12" id="KW-0030">Aminoacyl-tRNA synthetase</keyword>
<dbReference type="FunFam" id="3.40.50.620:FF:000033">
    <property type="entry name" value="tryptophan--tRNA ligase, cytoplasmic"/>
    <property type="match status" value="1"/>
</dbReference>
<keyword evidence="8 12" id="KW-0067">ATP-binding</keyword>
<evidence type="ECO:0000313" key="15">
    <source>
        <dbReference type="Proteomes" id="UP000800200"/>
    </source>
</evidence>
<feature type="region of interest" description="Disordered" evidence="13">
    <location>
        <begin position="419"/>
        <end position="445"/>
    </location>
</feature>
<keyword evidence="9 12" id="KW-0648">Protein biosynthesis</keyword>
<evidence type="ECO:0000256" key="13">
    <source>
        <dbReference type="SAM" id="MobiDB-lite"/>
    </source>
</evidence>
<dbReference type="InterPro" id="IPR001412">
    <property type="entry name" value="aa-tRNA-synth_I_CS"/>
</dbReference>
<accession>A0A6A6EDU6</accession>
<dbReference type="Gene3D" id="3.40.50.620">
    <property type="entry name" value="HUPs"/>
    <property type="match status" value="1"/>
</dbReference>
<reference evidence="14" key="1">
    <citation type="journal article" date="2020" name="Stud. Mycol.">
        <title>101 Dothideomycetes genomes: a test case for predicting lifestyles and emergence of pathogens.</title>
        <authorList>
            <person name="Haridas S."/>
            <person name="Albert R."/>
            <person name="Binder M."/>
            <person name="Bloem J."/>
            <person name="Labutti K."/>
            <person name="Salamov A."/>
            <person name="Andreopoulos B."/>
            <person name="Baker S."/>
            <person name="Barry K."/>
            <person name="Bills G."/>
            <person name="Bluhm B."/>
            <person name="Cannon C."/>
            <person name="Castanera R."/>
            <person name="Culley D."/>
            <person name="Daum C."/>
            <person name="Ezra D."/>
            <person name="Gonzalez J."/>
            <person name="Henrissat B."/>
            <person name="Kuo A."/>
            <person name="Liang C."/>
            <person name="Lipzen A."/>
            <person name="Lutzoni F."/>
            <person name="Magnuson J."/>
            <person name="Mondo S."/>
            <person name="Nolan M."/>
            <person name="Ohm R."/>
            <person name="Pangilinan J."/>
            <person name="Park H.-J."/>
            <person name="Ramirez L."/>
            <person name="Alfaro M."/>
            <person name="Sun H."/>
            <person name="Tritt A."/>
            <person name="Yoshinaga Y."/>
            <person name="Zwiers L.-H."/>
            <person name="Turgeon B."/>
            <person name="Goodwin S."/>
            <person name="Spatafora J."/>
            <person name="Crous P."/>
            <person name="Grigoriev I."/>
        </authorList>
    </citation>
    <scope>NUCLEOTIDE SEQUENCE</scope>
    <source>
        <strain evidence="14">CBS 207.26</strain>
    </source>
</reference>
<gene>
    <name evidence="14" type="ORF">K469DRAFT_703332</name>
</gene>
<dbReference type="InterPro" id="IPR014729">
    <property type="entry name" value="Rossmann-like_a/b/a_fold"/>
</dbReference>
<evidence type="ECO:0000256" key="9">
    <source>
        <dbReference type="ARBA" id="ARBA00022917"/>
    </source>
</evidence>
<evidence type="ECO:0000256" key="3">
    <source>
        <dbReference type="ARBA" id="ARBA00013161"/>
    </source>
</evidence>
<name>A0A6A6EDU6_9PEZI</name>
<dbReference type="PANTHER" id="PTHR10055:SF1">
    <property type="entry name" value="TRYPTOPHAN--TRNA LIGASE, CYTOPLASMIC"/>
    <property type="match status" value="1"/>
</dbReference>
<evidence type="ECO:0000256" key="5">
    <source>
        <dbReference type="ARBA" id="ARBA00022490"/>
    </source>
</evidence>
<dbReference type="EC" id="6.1.1.2" evidence="3"/>
<protein>
    <recommendedName>
        <fullName evidence="4">Tryptophan--tRNA ligase, cytoplasmic</fullName>
        <ecNumber evidence="3">6.1.1.2</ecNumber>
    </recommendedName>
    <alternativeName>
        <fullName evidence="11">Tryptophanyl-tRNA synthetase</fullName>
    </alternativeName>
</protein>
<comment type="similarity">
    <text evidence="2 12">Belongs to the class-I aminoacyl-tRNA synthetase family.</text>
</comment>
<dbReference type="PRINTS" id="PR01039">
    <property type="entry name" value="TRNASYNTHTRP"/>
</dbReference>
<evidence type="ECO:0000256" key="12">
    <source>
        <dbReference type="RuleBase" id="RU363036"/>
    </source>
</evidence>
<evidence type="ECO:0000256" key="1">
    <source>
        <dbReference type="ARBA" id="ARBA00004496"/>
    </source>
</evidence>
<comment type="subcellular location">
    <subcellularLocation>
        <location evidence="1">Cytoplasm</location>
    </subcellularLocation>
</comment>
<dbReference type="NCBIfam" id="TIGR00233">
    <property type="entry name" value="trpS"/>
    <property type="match status" value="1"/>
</dbReference>